<dbReference type="GO" id="GO:0030288">
    <property type="term" value="C:outer membrane-bounded periplasmic space"/>
    <property type="evidence" value="ECO:0007669"/>
    <property type="project" value="UniProtKB-ARBA"/>
</dbReference>
<proteinExistence type="inferred from homology"/>
<dbReference type="Proteomes" id="UP000262195">
    <property type="component" value="Unassembled WGS sequence"/>
</dbReference>
<evidence type="ECO:0000313" key="8">
    <source>
        <dbReference type="Proteomes" id="UP000262195"/>
    </source>
</evidence>
<dbReference type="EMBL" id="DQHO01000032">
    <property type="protein sequence ID" value="HCS94054.1"/>
    <property type="molecule type" value="Genomic_DNA"/>
</dbReference>
<dbReference type="STRING" id="1121105.GCA_000421665_01368"/>
<dbReference type="GO" id="GO:1904680">
    <property type="term" value="F:peptide transmembrane transporter activity"/>
    <property type="evidence" value="ECO:0007669"/>
    <property type="project" value="TreeGrafter"/>
</dbReference>
<dbReference type="AlphaFoldDB" id="A0A3D4S5E8"/>
<dbReference type="Gene3D" id="3.10.105.10">
    <property type="entry name" value="Dipeptide-binding Protein, Domain 3"/>
    <property type="match status" value="1"/>
</dbReference>
<evidence type="ECO:0000256" key="1">
    <source>
        <dbReference type="ARBA" id="ARBA00004196"/>
    </source>
</evidence>
<accession>A0A3D4S5E8</accession>
<comment type="caution">
    <text evidence="7">The sequence shown here is derived from an EMBL/GenBank/DDBJ whole genome shotgun (WGS) entry which is preliminary data.</text>
</comment>
<dbReference type="InterPro" id="IPR039424">
    <property type="entry name" value="SBP_5"/>
</dbReference>
<comment type="similarity">
    <text evidence="2">Belongs to the bacterial solute-binding protein 5 family.</text>
</comment>
<dbReference type="PIRSF" id="PIRSF002741">
    <property type="entry name" value="MppA"/>
    <property type="match status" value="1"/>
</dbReference>
<dbReference type="FunFam" id="3.90.76.10:FF:000001">
    <property type="entry name" value="Oligopeptide ABC transporter substrate-binding protein"/>
    <property type="match status" value="1"/>
</dbReference>
<dbReference type="PANTHER" id="PTHR30290:SF10">
    <property type="entry name" value="PERIPLASMIC OLIGOPEPTIDE-BINDING PROTEIN-RELATED"/>
    <property type="match status" value="1"/>
</dbReference>
<reference evidence="7 8" key="1">
    <citation type="journal article" date="2018" name="Nat. Biotechnol.">
        <title>A standardized bacterial taxonomy based on genome phylogeny substantially revises the tree of life.</title>
        <authorList>
            <person name="Parks D.H."/>
            <person name="Chuvochina M."/>
            <person name="Waite D.W."/>
            <person name="Rinke C."/>
            <person name="Skarshewski A."/>
            <person name="Chaumeil P.A."/>
            <person name="Hugenholtz P."/>
        </authorList>
    </citation>
    <scope>NUCLEOTIDE SEQUENCE [LARGE SCALE GENOMIC DNA]</scope>
    <source>
        <strain evidence="7">UBA11306</strain>
    </source>
</reference>
<dbReference type="InterPro" id="IPR030678">
    <property type="entry name" value="Peptide/Ni-bd"/>
</dbReference>
<evidence type="ECO:0000256" key="3">
    <source>
        <dbReference type="ARBA" id="ARBA00022448"/>
    </source>
</evidence>
<dbReference type="Gene3D" id="3.90.76.10">
    <property type="entry name" value="Dipeptide-binding Protein, Domain 1"/>
    <property type="match status" value="1"/>
</dbReference>
<evidence type="ECO:0000256" key="2">
    <source>
        <dbReference type="ARBA" id="ARBA00005695"/>
    </source>
</evidence>
<evidence type="ECO:0000313" key="7">
    <source>
        <dbReference type="EMBL" id="HCS94054.1"/>
    </source>
</evidence>
<keyword evidence="5" id="KW-0653">Protein transport</keyword>
<dbReference type="SUPFAM" id="SSF53850">
    <property type="entry name" value="Periplasmic binding protein-like II"/>
    <property type="match status" value="1"/>
</dbReference>
<dbReference type="Pfam" id="PF00496">
    <property type="entry name" value="SBP_bac_5"/>
    <property type="match status" value="1"/>
</dbReference>
<protein>
    <submittedName>
        <fullName evidence="7">Peptide ABC transporter substrate-binding protein</fullName>
    </submittedName>
</protein>
<organism evidence="7 8">
    <name type="scientific">Bavariicoccus seileri</name>
    <dbReference type="NCBI Taxonomy" id="549685"/>
    <lineage>
        <taxon>Bacteria</taxon>
        <taxon>Bacillati</taxon>
        <taxon>Bacillota</taxon>
        <taxon>Bacilli</taxon>
        <taxon>Lactobacillales</taxon>
        <taxon>Enterococcaceae</taxon>
        <taxon>Bavariicoccus</taxon>
    </lineage>
</organism>
<keyword evidence="5" id="KW-0571">Peptide transport</keyword>
<dbReference type="FunFam" id="3.10.105.10:FF:000001">
    <property type="entry name" value="Oligopeptide ABC transporter, oligopeptide-binding protein"/>
    <property type="match status" value="1"/>
</dbReference>
<dbReference type="GO" id="GO:0015833">
    <property type="term" value="P:peptide transport"/>
    <property type="evidence" value="ECO:0007669"/>
    <property type="project" value="UniProtKB-KW"/>
</dbReference>
<feature type="domain" description="Solute-binding protein family 5" evidence="6">
    <location>
        <begin position="91"/>
        <end position="473"/>
    </location>
</feature>
<sequence length="554" mass="60338">MDLEKLKKPALLLGTTVLLAACGNGGNDGGGNGGNGDGDSADGAEVIKLPAGAELPTMDSTLVTDTEGFNALQSVTEGLYRQSEDGAGFDAALAEGEPEVSEDGKTLTFTLKDVKWSNGDPLTANDFVYSWRRLVDPATAASYNYLAAGVIKNASEIINGEADPSELGVEAVDNHTLKVELESNVPYLNSLFAMAPFYPLNEKFVTEKGDDYATNSDNLLYIGPYTLEDWDGTGLSWKYIKNPDYWDADAVKTDEIDIQVIKETSTGLNLYETGELDRLALTGDYIAQKVDDPDLVKVPTSSLFYLKYNVEKEALANVNIRKALSAAVDRQAYVDRVLQNGSQVAVGLVPADLAANPSTKEDFRAESGELSTFDVDAAKEYWEKGLDELGVDSLTLDFLSDDSENAKTSSEFIQAQLQENLPGLTVTLTNVPFKNRLQKDDSGDYDIQLAGWSADFADPINYLELFESTNGNNSTGYSNPDYDKLIQSARAETEDLDKRWSELLEAEKLLLDDGAIGPLYQRYGAALQSPSLENFVTHTVGADFDYKWVVKNSK</sequence>
<evidence type="ECO:0000259" key="6">
    <source>
        <dbReference type="Pfam" id="PF00496"/>
    </source>
</evidence>
<dbReference type="InterPro" id="IPR000914">
    <property type="entry name" value="SBP_5_dom"/>
</dbReference>
<evidence type="ECO:0000256" key="4">
    <source>
        <dbReference type="ARBA" id="ARBA00022729"/>
    </source>
</evidence>
<dbReference type="GO" id="GO:0043190">
    <property type="term" value="C:ATP-binding cassette (ABC) transporter complex"/>
    <property type="evidence" value="ECO:0007669"/>
    <property type="project" value="InterPro"/>
</dbReference>
<dbReference type="Gene3D" id="3.40.190.10">
    <property type="entry name" value="Periplasmic binding protein-like II"/>
    <property type="match status" value="1"/>
</dbReference>
<gene>
    <name evidence="7" type="ORF">DIW15_05040</name>
</gene>
<name>A0A3D4S5E8_9ENTE</name>
<dbReference type="PROSITE" id="PS51257">
    <property type="entry name" value="PROKAR_LIPOPROTEIN"/>
    <property type="match status" value="1"/>
</dbReference>
<dbReference type="PANTHER" id="PTHR30290">
    <property type="entry name" value="PERIPLASMIC BINDING COMPONENT OF ABC TRANSPORTER"/>
    <property type="match status" value="1"/>
</dbReference>
<dbReference type="CDD" id="cd08504">
    <property type="entry name" value="PBP2_OppA"/>
    <property type="match status" value="1"/>
</dbReference>
<comment type="subcellular location">
    <subcellularLocation>
        <location evidence="1">Cell envelope</location>
    </subcellularLocation>
</comment>
<keyword evidence="4" id="KW-0732">Signal</keyword>
<evidence type="ECO:0000256" key="5">
    <source>
        <dbReference type="ARBA" id="ARBA00022856"/>
    </source>
</evidence>
<keyword evidence="3" id="KW-0813">Transport</keyword>